<reference evidence="3 4" key="3">
    <citation type="journal article" date="2019" name="Int. J. Syst. Evol. Microbiol.">
        <title>Anaerobacillus isosaccharinicus sp. nov., an alkaliphilic bacterium which degrades isosaccharinic acid.</title>
        <authorList>
            <person name="Bassil N.M."/>
            <person name="Lloyd J.R."/>
        </authorList>
    </citation>
    <scope>NUCLEOTIDE SEQUENCE [LARGE SCALE GENOMIC DNA]</scope>
    <source>
        <strain evidence="3 4">NB2006</strain>
    </source>
</reference>
<dbReference type="OrthoDB" id="2888905at2"/>
<dbReference type="EMBL" id="CP063356">
    <property type="protein sequence ID" value="QOY37978.1"/>
    <property type="molecule type" value="Genomic_DNA"/>
</dbReference>
<dbReference type="EMBL" id="LQXD01000161">
    <property type="protein sequence ID" value="OIJ08418.1"/>
    <property type="molecule type" value="Genomic_DNA"/>
</dbReference>
<keyword evidence="4" id="KW-1185">Reference proteome</keyword>
<sequence>MLSFVTRRYFKTRKQFEKKYGVNYHIFSIGIKEINPKDIEFLSLPEEKVSNDDKMLRLRLSFIRNGWTNEHPSDLALDRLPNKKFTVGSGGNHRAYLAKKQKLKKIKAHVYVLVPKQFLITINEQLDNCYKEIERLRKEAADIRRRLDEIDDSSDTYNEEYKYFDLICEKENYYWSEIDRLVKEVALKNKLVTEEELISLYP</sequence>
<proteinExistence type="predicted"/>
<evidence type="ECO:0000313" key="2">
    <source>
        <dbReference type="EMBL" id="OIJ08418.1"/>
    </source>
</evidence>
<dbReference type="KEGG" id="aia:AWH56_010645"/>
<name>A0A1S2L7F5_9BACI</name>
<gene>
    <name evidence="3" type="ORF">AWH56_010645</name>
    <name evidence="2" type="ORF">AWH56_18815</name>
</gene>
<reference evidence="3" key="4">
    <citation type="submission" date="2020-10" db="EMBL/GenBank/DDBJ databases">
        <authorList>
            <person name="Bassil N.M."/>
            <person name="Lloyd J.R."/>
        </authorList>
    </citation>
    <scope>NUCLEOTIDE SEQUENCE</scope>
    <source>
        <strain evidence="3">NB2006</strain>
    </source>
</reference>
<evidence type="ECO:0000313" key="4">
    <source>
        <dbReference type="Proteomes" id="UP000180175"/>
    </source>
</evidence>
<dbReference type="RefSeq" id="WP_071318500.1">
    <property type="nucleotide sequence ID" value="NZ_CP063356.2"/>
</dbReference>
<dbReference type="AlphaFoldDB" id="A0A1S2L7F5"/>
<keyword evidence="1" id="KW-0175">Coiled coil</keyword>
<accession>A0A1S2L7F5</accession>
<feature type="coiled-coil region" evidence="1">
    <location>
        <begin position="119"/>
        <end position="153"/>
    </location>
</feature>
<reference evidence="3 4" key="2">
    <citation type="journal article" date="2017" name="Genome Announc.">
        <title>Draft Genome Sequences of Four Alkaliphilic Bacteria Belonging to the Anaerobacillus Genus.</title>
        <authorList>
            <person name="Bassil N.M."/>
            <person name="Lloyd J.R."/>
        </authorList>
    </citation>
    <scope>NUCLEOTIDE SEQUENCE [LARGE SCALE GENOMIC DNA]</scope>
    <source>
        <strain evidence="3 4">NB2006</strain>
    </source>
</reference>
<evidence type="ECO:0000256" key="1">
    <source>
        <dbReference type="SAM" id="Coils"/>
    </source>
</evidence>
<organism evidence="2 4">
    <name type="scientific">Anaerobacillus isosaccharinicus</name>
    <dbReference type="NCBI Taxonomy" id="1532552"/>
    <lineage>
        <taxon>Bacteria</taxon>
        <taxon>Bacillati</taxon>
        <taxon>Bacillota</taxon>
        <taxon>Bacilli</taxon>
        <taxon>Bacillales</taxon>
        <taxon>Bacillaceae</taxon>
        <taxon>Anaerobacillus</taxon>
    </lineage>
</organism>
<dbReference type="Proteomes" id="UP000180175">
    <property type="component" value="Chromosome"/>
</dbReference>
<evidence type="ECO:0008006" key="5">
    <source>
        <dbReference type="Google" id="ProtNLM"/>
    </source>
</evidence>
<reference evidence="2 4" key="1">
    <citation type="submission" date="2016-10" db="EMBL/GenBank/DDBJ databases">
        <title>Draft genome sequences of four alkaliphilic bacteria belonging to the Anaerobacillus genus.</title>
        <authorList>
            <person name="Bassil N.M."/>
            <person name="Lloyd J.R."/>
        </authorList>
    </citation>
    <scope>NUCLEOTIDE SEQUENCE [LARGE SCALE GENOMIC DNA]</scope>
    <source>
        <strain evidence="2 4">NB2006</strain>
    </source>
</reference>
<evidence type="ECO:0000313" key="3">
    <source>
        <dbReference type="EMBL" id="QOY37978.1"/>
    </source>
</evidence>
<protein>
    <recommendedName>
        <fullName evidence="5">ParB/Sulfiredoxin domain-containing protein</fullName>
    </recommendedName>
</protein>